<evidence type="ECO:0000256" key="7">
    <source>
        <dbReference type="ARBA" id="ARBA00023242"/>
    </source>
</evidence>
<evidence type="ECO:0000256" key="3">
    <source>
        <dbReference type="ARBA" id="ARBA00006958"/>
    </source>
</evidence>
<protein>
    <recommendedName>
        <fullName evidence="8">DDE Tnp4 domain-containing protein</fullName>
    </recommendedName>
</protein>
<gene>
    <name evidence="9" type="ORF">OESDEN_03858</name>
</gene>
<dbReference type="GO" id="GO:0004518">
    <property type="term" value="F:nuclease activity"/>
    <property type="evidence" value="ECO:0007669"/>
    <property type="project" value="UniProtKB-KW"/>
</dbReference>
<dbReference type="EMBL" id="KN549739">
    <property type="protein sequence ID" value="KHJ96187.1"/>
    <property type="molecule type" value="Genomic_DNA"/>
</dbReference>
<evidence type="ECO:0000256" key="6">
    <source>
        <dbReference type="ARBA" id="ARBA00022801"/>
    </source>
</evidence>
<evidence type="ECO:0000256" key="1">
    <source>
        <dbReference type="ARBA" id="ARBA00001968"/>
    </source>
</evidence>
<dbReference type="GO" id="GO:0005634">
    <property type="term" value="C:nucleus"/>
    <property type="evidence" value="ECO:0007669"/>
    <property type="project" value="UniProtKB-SubCell"/>
</dbReference>
<keyword evidence="5" id="KW-0479">Metal-binding</keyword>
<feature type="domain" description="DDE Tnp4" evidence="8">
    <location>
        <begin position="41"/>
        <end position="207"/>
    </location>
</feature>
<comment type="cofactor">
    <cofactor evidence="1">
        <name>a divalent metal cation</name>
        <dbReference type="ChEBI" id="CHEBI:60240"/>
    </cofactor>
</comment>
<comment type="similarity">
    <text evidence="3">Belongs to the HARBI1 family.</text>
</comment>
<evidence type="ECO:0000259" key="8">
    <source>
        <dbReference type="Pfam" id="PF13359"/>
    </source>
</evidence>
<dbReference type="InterPro" id="IPR045249">
    <property type="entry name" value="HARBI1-like"/>
</dbReference>
<keyword evidence="4" id="KW-0540">Nuclease</keyword>
<dbReference type="Proteomes" id="UP000053660">
    <property type="component" value="Unassembled WGS sequence"/>
</dbReference>
<dbReference type="OrthoDB" id="5874107at2759"/>
<organism evidence="9 10">
    <name type="scientific">Oesophagostomum dentatum</name>
    <name type="common">Nodular worm</name>
    <dbReference type="NCBI Taxonomy" id="61180"/>
    <lineage>
        <taxon>Eukaryota</taxon>
        <taxon>Metazoa</taxon>
        <taxon>Ecdysozoa</taxon>
        <taxon>Nematoda</taxon>
        <taxon>Chromadorea</taxon>
        <taxon>Rhabditida</taxon>
        <taxon>Rhabditina</taxon>
        <taxon>Rhabditomorpha</taxon>
        <taxon>Strongyloidea</taxon>
        <taxon>Strongylidae</taxon>
        <taxon>Oesophagostomum</taxon>
    </lineage>
</organism>
<evidence type="ECO:0000313" key="9">
    <source>
        <dbReference type="EMBL" id="KHJ96187.1"/>
    </source>
</evidence>
<name>A0A0B1TK65_OESDE</name>
<dbReference type="PANTHER" id="PTHR22930">
    <property type="match status" value="1"/>
</dbReference>
<accession>A0A0B1TK65</accession>
<keyword evidence="10" id="KW-1185">Reference proteome</keyword>
<dbReference type="GO" id="GO:0016787">
    <property type="term" value="F:hydrolase activity"/>
    <property type="evidence" value="ECO:0007669"/>
    <property type="project" value="UniProtKB-KW"/>
</dbReference>
<evidence type="ECO:0000313" key="10">
    <source>
        <dbReference type="Proteomes" id="UP000053660"/>
    </source>
</evidence>
<comment type="subcellular location">
    <subcellularLocation>
        <location evidence="2">Nucleus</location>
    </subcellularLocation>
</comment>
<keyword evidence="6" id="KW-0378">Hydrolase</keyword>
<evidence type="ECO:0000256" key="5">
    <source>
        <dbReference type="ARBA" id="ARBA00022723"/>
    </source>
</evidence>
<dbReference type="PANTHER" id="PTHR22930:SF85">
    <property type="entry name" value="GH03217P-RELATED"/>
    <property type="match status" value="1"/>
</dbReference>
<sequence length="263" mass="29755">MEAIIESETSNAFPPITRAYLEEVAKKTQELYDYPRGVGFLDGRHVGIKIIKKSKGIEGYMNYKNYQSIVLLAICDADYRFLLFDVGMPGSIGDSSVFRNSSIYTFLSECDDLFPETADLGDVGPVQYHILTDDGMGHGARYVEPFPGRSAKTGSKQRFNKKHGNARRVIETAFEMLQRRFAVLQKPLQLEPKRAQKLVTSLLILHNLVAWKEDVAAYVERYPPNTEPLLALQPVVPEECEESLRARDLIVQHYDNLYGTTNS</sequence>
<keyword evidence="7" id="KW-0539">Nucleus</keyword>
<reference evidence="9 10" key="1">
    <citation type="submission" date="2014-03" db="EMBL/GenBank/DDBJ databases">
        <title>Draft genome of the hookworm Oesophagostomum dentatum.</title>
        <authorList>
            <person name="Mitreva M."/>
        </authorList>
    </citation>
    <scope>NUCLEOTIDE SEQUENCE [LARGE SCALE GENOMIC DNA]</scope>
    <source>
        <strain evidence="9 10">OD-Hann</strain>
    </source>
</reference>
<evidence type="ECO:0000256" key="4">
    <source>
        <dbReference type="ARBA" id="ARBA00022722"/>
    </source>
</evidence>
<proteinExistence type="inferred from homology"/>
<dbReference type="InterPro" id="IPR027806">
    <property type="entry name" value="HARBI1_dom"/>
</dbReference>
<dbReference type="Pfam" id="PF13359">
    <property type="entry name" value="DDE_Tnp_4"/>
    <property type="match status" value="1"/>
</dbReference>
<dbReference type="GO" id="GO:0046872">
    <property type="term" value="F:metal ion binding"/>
    <property type="evidence" value="ECO:0007669"/>
    <property type="project" value="UniProtKB-KW"/>
</dbReference>
<evidence type="ECO:0000256" key="2">
    <source>
        <dbReference type="ARBA" id="ARBA00004123"/>
    </source>
</evidence>
<dbReference type="AlphaFoldDB" id="A0A0B1TK65"/>